<dbReference type="InterPro" id="IPR046158">
    <property type="entry name" value="DUF6160"/>
</dbReference>
<dbReference type="RefSeq" id="WP_135282207.1">
    <property type="nucleotide sequence ID" value="NZ_SRIO01000012.1"/>
</dbReference>
<evidence type="ECO:0000259" key="2">
    <source>
        <dbReference type="Pfam" id="PF19657"/>
    </source>
</evidence>
<feature type="chain" id="PRO_5021320661" description="DUF6160 domain-containing protein" evidence="1">
    <location>
        <begin position="20"/>
        <end position="165"/>
    </location>
</feature>
<evidence type="ECO:0000256" key="1">
    <source>
        <dbReference type="SAM" id="SignalP"/>
    </source>
</evidence>
<keyword evidence="4" id="KW-1185">Reference proteome</keyword>
<organism evidence="3 4">
    <name type="scientific">Candidatus Macondimonas diazotrophica</name>
    <dbReference type="NCBI Taxonomy" id="2305248"/>
    <lineage>
        <taxon>Bacteria</taxon>
        <taxon>Pseudomonadati</taxon>
        <taxon>Pseudomonadota</taxon>
        <taxon>Gammaproteobacteria</taxon>
        <taxon>Chromatiales</taxon>
        <taxon>Ectothiorhodospiraceae</taxon>
        <taxon>Candidatus Macondimonas</taxon>
    </lineage>
</organism>
<evidence type="ECO:0000313" key="4">
    <source>
        <dbReference type="Proteomes" id="UP000297890"/>
    </source>
</evidence>
<dbReference type="Pfam" id="PF19657">
    <property type="entry name" value="DUF6160"/>
    <property type="match status" value="1"/>
</dbReference>
<keyword evidence="1" id="KW-0732">Signal</keyword>
<proteinExistence type="predicted"/>
<feature type="domain" description="DUF6160" evidence="2">
    <location>
        <begin position="1"/>
        <end position="39"/>
    </location>
</feature>
<protein>
    <recommendedName>
        <fullName evidence="2">DUF6160 domain-containing protein</fullName>
    </recommendedName>
</protein>
<name>A0A4Z0F799_9GAMM</name>
<accession>A0A4Z0F799</accession>
<comment type="caution">
    <text evidence="3">The sequence shown here is derived from an EMBL/GenBank/DDBJ whole genome shotgun (WGS) entry which is preliminary data.</text>
</comment>
<dbReference type="AlphaFoldDB" id="A0A4Z0F799"/>
<evidence type="ECO:0000313" key="3">
    <source>
        <dbReference type="EMBL" id="TFZ82098.1"/>
    </source>
</evidence>
<feature type="signal peptide" evidence="1">
    <location>
        <begin position="1"/>
        <end position="19"/>
    </location>
</feature>
<reference evidence="3 4" key="1">
    <citation type="journal article" date="2019" name="ISME J.">
        <title>Candidatus Macondimonas diazotrophica, a novel gammaproteobacterial genus dominating crude-oil-contaminated coastal sediments.</title>
        <authorList>
            <person name="Karthikeyan S."/>
            <person name="Konstantinidis K."/>
        </authorList>
    </citation>
    <scope>NUCLEOTIDE SEQUENCE [LARGE SCALE GENOMIC DNA]</scope>
    <source>
        <strain evidence="3 4">KTK01</strain>
    </source>
</reference>
<gene>
    <name evidence="3" type="ORF">E4680_09680</name>
</gene>
<dbReference type="Proteomes" id="UP000297890">
    <property type="component" value="Unassembled WGS sequence"/>
</dbReference>
<sequence length="165" mass="17137">MKRLSCAALMLLAPLAGHAELSSMNDQALSEVRGQAIVDLGGGFVASENGVFQTYTVFDQTLYVPFDPTDGVTPPPGPGTGPRPIVIGNLFCDTCAIILGLKLGKLAYIETIEANILSLDPFPIGQALAELHYQKAAHLSAVANRLYYGPSASASGSASASVSVN</sequence>
<dbReference type="EMBL" id="SRIO01000012">
    <property type="protein sequence ID" value="TFZ82098.1"/>
    <property type="molecule type" value="Genomic_DNA"/>
</dbReference>